<dbReference type="Gene3D" id="3.30.200.20">
    <property type="entry name" value="Phosphorylase Kinase, domain 1"/>
    <property type="match status" value="1"/>
</dbReference>
<dbReference type="RefSeq" id="WP_159491918.1">
    <property type="nucleotide sequence ID" value="NZ_BLIP01000003.1"/>
</dbReference>
<dbReference type="SUPFAM" id="SSF50998">
    <property type="entry name" value="Quinoprotein alcohol dehydrogenase-like"/>
    <property type="match status" value="1"/>
</dbReference>
<keyword evidence="2 5" id="KW-0547">Nucleotide-binding</keyword>
<dbReference type="EMBL" id="BLIP01000003">
    <property type="protein sequence ID" value="GFE27283.1"/>
    <property type="molecule type" value="Genomic_DNA"/>
</dbReference>
<organism evidence="8 10">
    <name type="scientific">Streptomyces nigrescens</name>
    <dbReference type="NCBI Taxonomy" id="1920"/>
    <lineage>
        <taxon>Bacteria</taxon>
        <taxon>Bacillati</taxon>
        <taxon>Actinomycetota</taxon>
        <taxon>Actinomycetes</taxon>
        <taxon>Kitasatosporales</taxon>
        <taxon>Streptomycetaceae</taxon>
        <taxon>Streptomyces</taxon>
    </lineage>
</organism>
<protein>
    <submittedName>
        <fullName evidence="9">Serine/threonine-protein kinase</fullName>
    </submittedName>
</protein>
<dbReference type="PANTHER" id="PTHR43289">
    <property type="entry name" value="MITOGEN-ACTIVATED PROTEIN KINASE KINASE KINASE 20-RELATED"/>
    <property type="match status" value="1"/>
</dbReference>
<dbReference type="InterPro" id="IPR017441">
    <property type="entry name" value="Protein_kinase_ATP_BS"/>
</dbReference>
<dbReference type="Pfam" id="PF00069">
    <property type="entry name" value="Pkinase"/>
    <property type="match status" value="1"/>
</dbReference>
<dbReference type="GO" id="GO:0005524">
    <property type="term" value="F:ATP binding"/>
    <property type="evidence" value="ECO:0007669"/>
    <property type="project" value="UniProtKB-UniRule"/>
</dbReference>
<accession>A0A640TTA8</accession>
<reference evidence="8 10" key="1">
    <citation type="submission" date="2019-12" db="EMBL/GenBank/DDBJ databases">
        <title>Whole genome shotgun sequence of Streptomyces libani subsp. libani NBRC 13452.</title>
        <authorList>
            <person name="Ichikawa N."/>
            <person name="Kimura A."/>
            <person name="Kitahashi Y."/>
            <person name="Komaki H."/>
            <person name="Tamura T."/>
        </authorList>
    </citation>
    <scope>NUCLEOTIDE SEQUENCE [LARGE SCALE GENOMIC DNA]</scope>
    <source>
        <strain evidence="8 10">NBRC 13452</strain>
    </source>
</reference>
<keyword evidence="1" id="KW-0808">Transferase</keyword>
<keyword evidence="4 5" id="KW-0067">ATP-binding</keyword>
<feature type="domain" description="Protein kinase" evidence="7">
    <location>
        <begin position="16"/>
        <end position="264"/>
    </location>
</feature>
<evidence type="ECO:0000313" key="9">
    <source>
        <dbReference type="EMBL" id="WAU01366.1"/>
    </source>
</evidence>
<evidence type="ECO:0000256" key="5">
    <source>
        <dbReference type="PROSITE-ProRule" id="PRU10141"/>
    </source>
</evidence>
<proteinExistence type="predicted"/>
<keyword evidence="11" id="KW-1185">Reference proteome</keyword>
<dbReference type="GO" id="GO:0004674">
    <property type="term" value="F:protein serine/threonine kinase activity"/>
    <property type="evidence" value="ECO:0007669"/>
    <property type="project" value="TreeGrafter"/>
</dbReference>
<evidence type="ECO:0000256" key="2">
    <source>
        <dbReference type="ARBA" id="ARBA00022741"/>
    </source>
</evidence>
<dbReference type="SMART" id="SM00564">
    <property type="entry name" value="PQQ"/>
    <property type="match status" value="4"/>
</dbReference>
<dbReference type="SMART" id="SM00220">
    <property type="entry name" value="S_TKc"/>
    <property type="match status" value="1"/>
</dbReference>
<gene>
    <name evidence="8" type="ORF">Sliba_77360</name>
    <name evidence="9" type="ORF">STRLI_007697</name>
</gene>
<name>A0A640TTA8_STRNI</name>
<dbReference type="PANTHER" id="PTHR43289:SF34">
    <property type="entry name" value="SERINE_THREONINE-PROTEIN KINASE YBDM-RELATED"/>
    <property type="match status" value="1"/>
</dbReference>
<dbReference type="Gene3D" id="1.10.510.10">
    <property type="entry name" value="Transferase(Phosphotransferase) domain 1"/>
    <property type="match status" value="1"/>
</dbReference>
<evidence type="ECO:0000313" key="8">
    <source>
        <dbReference type="EMBL" id="GFE27283.1"/>
    </source>
</evidence>
<dbReference type="AlphaFoldDB" id="A0A640TTA8"/>
<feature type="binding site" evidence="5">
    <location>
        <position position="44"/>
    </location>
    <ligand>
        <name>ATP</name>
        <dbReference type="ChEBI" id="CHEBI:30616"/>
    </ligand>
</feature>
<dbReference type="PROSITE" id="PS00108">
    <property type="entry name" value="PROTEIN_KINASE_ST"/>
    <property type="match status" value="1"/>
</dbReference>
<dbReference type="InterPro" id="IPR011047">
    <property type="entry name" value="Quinoprotein_ADH-like_sf"/>
</dbReference>
<dbReference type="InterPro" id="IPR011009">
    <property type="entry name" value="Kinase-like_dom_sf"/>
</dbReference>
<dbReference type="Proteomes" id="UP001210609">
    <property type="component" value="Chromosome"/>
</dbReference>
<dbReference type="SUPFAM" id="SSF56112">
    <property type="entry name" value="Protein kinase-like (PK-like)"/>
    <property type="match status" value="1"/>
</dbReference>
<reference evidence="9 11" key="2">
    <citation type="submission" date="2022-12" db="EMBL/GenBank/DDBJ databases">
        <authorList>
            <person name="Ruckert C."/>
            <person name="Busche T."/>
            <person name="Kalinowski J."/>
            <person name="Wittmann C."/>
        </authorList>
    </citation>
    <scope>NUCLEOTIDE SEQUENCE [LARGE SCALE GENOMIC DNA]</scope>
    <source>
        <strain evidence="9 11">DSM 40555</strain>
    </source>
</reference>
<dbReference type="EMBL" id="CP114202">
    <property type="protein sequence ID" value="WAU01366.1"/>
    <property type="molecule type" value="Genomic_DNA"/>
</dbReference>
<sequence>MISPLLHDDPHTVGPFRILARLGGGGMGTVYLARSTGGRTVAVKTLHTRLAADTTLRTRFRLETDAARVIGSGHGAAVVDADPQAPVPWLATEYVLGPPLDTAVEAGGPLPEPAVRALGASLATGLEQLHRSEVVHRDLKPSNILVTAQGPRIIDFGIARAFGDEHLTSVGSAMGTPAFMSPEQAAGLEHAAAGDVFALAGVLVFAATGLGPFGGGAPGDLLYRVRFGEPDLGGVPESLRPLLVRCLGKDPAHRPSTTELCTALGGAGGVPVDRGGFADLLPDAVLREISRRSDEVWREPPHRLLPPVPAEAPRAEAAAPSPGVSRRRLLYVAGGALLGGGVLGGGGWALLGGSADEGGGAKKKDAVDRLKPPTQMWSAAMWCPDFGGEVIRVGRNLAMRAGIVLCGINAESGKTTWQANVAEPWRSATEGTRVYALRGHKEKAASPAVCEVSQTNSELGKPLVELSSFAGKEQFNQLLCVADGIAYLVARTASGKRWYLVAADLDSGKERWRRQVEGPQAEGLPPALCGTVVGSRLVLCGSPRRDSKFIRLSAYDKAHGRQLWEVSETFEGAPPSRLVTDARNLYLGAEHLTARRLSDGELEWLFGTGRDVGDSAGEERRYGAPVVHDGVVYCAEADRGLIAVDAVSGTLNWQEKGLSGRKNTRDVAPAIGKRYAYCADDKGLRAIDLRARQAVWTYETEPLVLTADAEGGRLYVRQEKRTVALPLA</sequence>
<dbReference type="InterPro" id="IPR000719">
    <property type="entry name" value="Prot_kinase_dom"/>
</dbReference>
<evidence type="ECO:0000313" key="10">
    <source>
        <dbReference type="Proteomes" id="UP000429552"/>
    </source>
</evidence>
<evidence type="ECO:0000256" key="3">
    <source>
        <dbReference type="ARBA" id="ARBA00022777"/>
    </source>
</evidence>
<evidence type="ECO:0000256" key="4">
    <source>
        <dbReference type="ARBA" id="ARBA00022840"/>
    </source>
</evidence>
<dbReference type="Pfam" id="PF13360">
    <property type="entry name" value="PQQ_2"/>
    <property type="match status" value="1"/>
</dbReference>
<feature type="region of interest" description="Disordered" evidence="6">
    <location>
        <begin position="298"/>
        <end position="319"/>
    </location>
</feature>
<evidence type="ECO:0000256" key="1">
    <source>
        <dbReference type="ARBA" id="ARBA00022679"/>
    </source>
</evidence>
<dbReference type="Gene3D" id="2.130.10.10">
    <property type="entry name" value="YVTN repeat-like/Quinoprotein amine dehydrogenase"/>
    <property type="match status" value="1"/>
</dbReference>
<keyword evidence="3 9" id="KW-0418">Kinase</keyword>
<evidence type="ECO:0000256" key="6">
    <source>
        <dbReference type="SAM" id="MobiDB-lite"/>
    </source>
</evidence>
<evidence type="ECO:0000313" key="11">
    <source>
        <dbReference type="Proteomes" id="UP001210609"/>
    </source>
</evidence>
<evidence type="ECO:0000259" key="7">
    <source>
        <dbReference type="PROSITE" id="PS50011"/>
    </source>
</evidence>
<dbReference type="CDD" id="cd14014">
    <property type="entry name" value="STKc_PknB_like"/>
    <property type="match status" value="1"/>
</dbReference>
<dbReference type="PROSITE" id="PS50011">
    <property type="entry name" value="PROTEIN_KINASE_DOM"/>
    <property type="match status" value="1"/>
</dbReference>
<dbReference type="InterPro" id="IPR018391">
    <property type="entry name" value="PQQ_b-propeller_rpt"/>
</dbReference>
<dbReference type="InterPro" id="IPR002372">
    <property type="entry name" value="PQQ_rpt_dom"/>
</dbReference>
<dbReference type="InterPro" id="IPR015943">
    <property type="entry name" value="WD40/YVTN_repeat-like_dom_sf"/>
</dbReference>
<dbReference type="InterPro" id="IPR008271">
    <property type="entry name" value="Ser/Thr_kinase_AS"/>
</dbReference>
<dbReference type="Proteomes" id="UP000429552">
    <property type="component" value="Unassembled WGS sequence"/>
</dbReference>
<dbReference type="PROSITE" id="PS00107">
    <property type="entry name" value="PROTEIN_KINASE_ATP"/>
    <property type="match status" value="1"/>
</dbReference>